<dbReference type="PROSITE" id="PS01124">
    <property type="entry name" value="HTH_ARAC_FAMILY_2"/>
    <property type="match status" value="1"/>
</dbReference>
<evidence type="ECO:0000256" key="1">
    <source>
        <dbReference type="ARBA" id="ARBA00023015"/>
    </source>
</evidence>
<accession>A0A1G4TTM3</accession>
<evidence type="ECO:0000313" key="5">
    <source>
        <dbReference type="EMBL" id="SCW84095.1"/>
    </source>
</evidence>
<evidence type="ECO:0000313" key="6">
    <source>
        <dbReference type="Proteomes" id="UP000198601"/>
    </source>
</evidence>
<keyword evidence="6" id="KW-1185">Reference proteome</keyword>
<dbReference type="InterPro" id="IPR009057">
    <property type="entry name" value="Homeodomain-like_sf"/>
</dbReference>
<dbReference type="PROSITE" id="PS00041">
    <property type="entry name" value="HTH_ARAC_FAMILY_1"/>
    <property type="match status" value="1"/>
</dbReference>
<keyword evidence="2 5" id="KW-0238">DNA-binding</keyword>
<proteinExistence type="predicted"/>
<evidence type="ECO:0000256" key="3">
    <source>
        <dbReference type="ARBA" id="ARBA00023163"/>
    </source>
</evidence>
<dbReference type="GO" id="GO:0043565">
    <property type="term" value="F:sequence-specific DNA binding"/>
    <property type="evidence" value="ECO:0007669"/>
    <property type="project" value="InterPro"/>
</dbReference>
<dbReference type="Proteomes" id="UP000198601">
    <property type="component" value="Unassembled WGS sequence"/>
</dbReference>
<dbReference type="PANTHER" id="PTHR43280">
    <property type="entry name" value="ARAC-FAMILY TRANSCRIPTIONAL REGULATOR"/>
    <property type="match status" value="1"/>
</dbReference>
<dbReference type="RefSeq" id="WP_245719834.1">
    <property type="nucleotide sequence ID" value="NZ_FMTT01000064.1"/>
</dbReference>
<dbReference type="SUPFAM" id="SSF46689">
    <property type="entry name" value="Homeodomain-like"/>
    <property type="match status" value="2"/>
</dbReference>
<dbReference type="STRING" id="624147.SAMN04487970_10649"/>
<dbReference type="EMBL" id="FMTT01000064">
    <property type="protein sequence ID" value="SCW84095.1"/>
    <property type="molecule type" value="Genomic_DNA"/>
</dbReference>
<keyword evidence="3" id="KW-0804">Transcription</keyword>
<keyword evidence="1" id="KW-0805">Transcription regulation</keyword>
<dbReference type="InterPro" id="IPR018062">
    <property type="entry name" value="HTH_AraC-typ_CS"/>
</dbReference>
<protein>
    <submittedName>
        <fullName evidence="5">AraC-type DNA-binding protein</fullName>
    </submittedName>
</protein>
<organism evidence="5 6">
    <name type="scientific">Paenibacillus tianmuensis</name>
    <dbReference type="NCBI Taxonomy" id="624147"/>
    <lineage>
        <taxon>Bacteria</taxon>
        <taxon>Bacillati</taxon>
        <taxon>Bacillota</taxon>
        <taxon>Bacilli</taxon>
        <taxon>Bacillales</taxon>
        <taxon>Paenibacillaceae</taxon>
        <taxon>Paenibacillus</taxon>
    </lineage>
</organism>
<dbReference type="SMART" id="SM00342">
    <property type="entry name" value="HTH_ARAC"/>
    <property type="match status" value="1"/>
</dbReference>
<evidence type="ECO:0000256" key="2">
    <source>
        <dbReference type="ARBA" id="ARBA00023125"/>
    </source>
</evidence>
<name>A0A1G4TTM3_9BACL</name>
<sequence length="413" mass="47692">MMNHPHIDEMDYVCNMIYTTFDLPVYAMNANGELLFEQSAAYIHHPMYFSEMEMLKPLFVTDDPHHFPVFRTTMFLENFFSITLRTERAFQGIIIVGPVLYSTLHEESLTGMLNELQLTNEKKRMSEYFEALPVINQLKVISISKLMHYMIYKMKLDTVEILRQNELLHTKAIEIEHLHVHISGSGQQHRFHANSILEKKIYQSIAKGRKEELTAALTAYPEKGIFGKLSRTSSSRNSKNLAIAAITLGTRAAVQGGLHPEIAYTLSDLYIQNLEELKDSRSITQFANSALHDFAERVLKHREQKYSKPINACKNYIFSHLYDEIKLADLAEMTVMNPSYLSALFKKEVGTTISEYIQRTKIEEAKSLIDYTTYTLSDICTLLNFHDQSHFTKTFKKFVGLTPGEYKNRTERL</sequence>
<dbReference type="AlphaFoldDB" id="A0A1G4TTM3"/>
<feature type="domain" description="HTH araC/xylS-type" evidence="4">
    <location>
        <begin position="311"/>
        <end position="409"/>
    </location>
</feature>
<dbReference type="InterPro" id="IPR018060">
    <property type="entry name" value="HTH_AraC"/>
</dbReference>
<evidence type="ECO:0000259" key="4">
    <source>
        <dbReference type="PROSITE" id="PS01124"/>
    </source>
</evidence>
<dbReference type="PANTHER" id="PTHR43280:SF34">
    <property type="entry name" value="ARAC-FAMILY TRANSCRIPTIONAL REGULATOR"/>
    <property type="match status" value="1"/>
</dbReference>
<dbReference type="Gene3D" id="1.10.10.60">
    <property type="entry name" value="Homeodomain-like"/>
    <property type="match status" value="2"/>
</dbReference>
<dbReference type="Pfam" id="PF12833">
    <property type="entry name" value="HTH_18"/>
    <property type="match status" value="1"/>
</dbReference>
<dbReference type="GO" id="GO:0003700">
    <property type="term" value="F:DNA-binding transcription factor activity"/>
    <property type="evidence" value="ECO:0007669"/>
    <property type="project" value="InterPro"/>
</dbReference>
<gene>
    <name evidence="5" type="ORF">SAMN04487970_10649</name>
</gene>
<reference evidence="6" key="1">
    <citation type="submission" date="2016-10" db="EMBL/GenBank/DDBJ databases">
        <authorList>
            <person name="Varghese N."/>
            <person name="Submissions S."/>
        </authorList>
    </citation>
    <scope>NUCLEOTIDE SEQUENCE [LARGE SCALE GENOMIC DNA]</scope>
    <source>
        <strain evidence="6">CGMCC 1.8946</strain>
    </source>
</reference>